<proteinExistence type="predicted"/>
<dbReference type="EMBL" id="QASA01000001">
    <property type="protein sequence ID" value="RDC63633.1"/>
    <property type="molecule type" value="Genomic_DNA"/>
</dbReference>
<organism evidence="1 2">
    <name type="scientific">Adhaeribacter pallidiroseus</name>
    <dbReference type="NCBI Taxonomy" id="2072847"/>
    <lineage>
        <taxon>Bacteria</taxon>
        <taxon>Pseudomonadati</taxon>
        <taxon>Bacteroidota</taxon>
        <taxon>Cytophagia</taxon>
        <taxon>Cytophagales</taxon>
        <taxon>Hymenobacteraceae</taxon>
        <taxon>Adhaeribacter</taxon>
    </lineage>
</organism>
<dbReference type="Proteomes" id="UP000253919">
    <property type="component" value="Unassembled WGS sequence"/>
</dbReference>
<sequence length="42" mass="4605">MKLYYLLINEVGKINAELTGNNGGKIYLLKNLKTPAIKPVSA</sequence>
<evidence type="ECO:0000313" key="1">
    <source>
        <dbReference type="EMBL" id="RDC63633.1"/>
    </source>
</evidence>
<dbReference type="AlphaFoldDB" id="A0A369QFE6"/>
<protein>
    <submittedName>
        <fullName evidence="1">Uncharacterized protein</fullName>
    </submittedName>
</protein>
<comment type="caution">
    <text evidence="1">The sequence shown here is derived from an EMBL/GenBank/DDBJ whole genome shotgun (WGS) entry which is preliminary data.</text>
</comment>
<gene>
    <name evidence="1" type="ORF">AHMF7616_02238</name>
</gene>
<reference evidence="1 2" key="1">
    <citation type="submission" date="2018-04" db="EMBL/GenBank/DDBJ databases">
        <title>Adhaeribacter sp. HMF7616 genome sequencing and assembly.</title>
        <authorList>
            <person name="Kang H."/>
            <person name="Kang J."/>
            <person name="Cha I."/>
            <person name="Kim H."/>
            <person name="Joh K."/>
        </authorList>
    </citation>
    <scope>NUCLEOTIDE SEQUENCE [LARGE SCALE GENOMIC DNA]</scope>
    <source>
        <strain evidence="1 2">HMF7616</strain>
    </source>
</reference>
<accession>A0A369QFE6</accession>
<name>A0A369QFE6_9BACT</name>
<evidence type="ECO:0000313" key="2">
    <source>
        <dbReference type="Proteomes" id="UP000253919"/>
    </source>
</evidence>
<keyword evidence="2" id="KW-1185">Reference proteome</keyword>